<dbReference type="Proteomes" id="UP000680206">
    <property type="component" value="Unassembled WGS sequence"/>
</dbReference>
<evidence type="ECO:0000313" key="3">
    <source>
        <dbReference type="EMBL" id="MBO2462357.1"/>
    </source>
</evidence>
<dbReference type="InterPro" id="IPR001647">
    <property type="entry name" value="HTH_TetR"/>
</dbReference>
<dbReference type="Gene3D" id="1.10.357.10">
    <property type="entry name" value="Tetracycline Repressor, domain 2"/>
    <property type="match status" value="1"/>
</dbReference>
<dbReference type="PANTHER" id="PTHR30055:SF235">
    <property type="entry name" value="TRANSCRIPTIONAL REGULATORY PROTEIN"/>
    <property type="match status" value="1"/>
</dbReference>
<dbReference type="PANTHER" id="PTHR30055">
    <property type="entry name" value="HTH-TYPE TRANSCRIPTIONAL REGULATOR RUTR"/>
    <property type="match status" value="1"/>
</dbReference>
<dbReference type="EMBL" id="JAGEPF010000021">
    <property type="protein sequence ID" value="MBO2462357.1"/>
    <property type="molecule type" value="Genomic_DNA"/>
</dbReference>
<dbReference type="SUPFAM" id="SSF46689">
    <property type="entry name" value="Homeodomain-like"/>
    <property type="match status" value="1"/>
</dbReference>
<protein>
    <submittedName>
        <fullName evidence="3">TetR/AcrR family transcriptional regulator</fullName>
    </submittedName>
</protein>
<accession>A0ABS3S032</accession>
<comment type="caution">
    <text evidence="3">The sequence shown here is derived from an EMBL/GenBank/DDBJ whole genome shotgun (WGS) entry which is preliminary data.</text>
</comment>
<dbReference type="InterPro" id="IPR009057">
    <property type="entry name" value="Homeodomain-like_sf"/>
</dbReference>
<dbReference type="RefSeq" id="WP_208246534.1">
    <property type="nucleotide sequence ID" value="NZ_JAGEPF010000021.1"/>
</dbReference>
<organism evidence="3 4">
    <name type="scientific">Actinomadura violacea</name>
    <dbReference type="NCBI Taxonomy" id="2819934"/>
    <lineage>
        <taxon>Bacteria</taxon>
        <taxon>Bacillati</taxon>
        <taxon>Actinomycetota</taxon>
        <taxon>Actinomycetes</taxon>
        <taxon>Streptosporangiales</taxon>
        <taxon>Thermomonosporaceae</taxon>
        <taxon>Actinomadura</taxon>
    </lineage>
</organism>
<proteinExistence type="predicted"/>
<dbReference type="InterPro" id="IPR050109">
    <property type="entry name" value="HTH-type_TetR-like_transc_reg"/>
</dbReference>
<keyword evidence="1" id="KW-0238">DNA-binding</keyword>
<evidence type="ECO:0000259" key="2">
    <source>
        <dbReference type="Pfam" id="PF00440"/>
    </source>
</evidence>
<feature type="domain" description="HTH tetR-type" evidence="2">
    <location>
        <begin position="11"/>
        <end position="58"/>
    </location>
</feature>
<sequence length="208" mass="23459">MTVKSDARMRILIAAERLFAERGITDVSLREIGAAAGQRNNSAVQYHFGDKEGLLKALYEHRLAPLNRRRLELLDEIETEDPRDELLRLVRAYVHPLIEQARHGRSHYARFVSRYVAAGHLPAEPFGREHLSGVTQIMGRIEAHMGDLPSPLRHERLRMMQLLVTSVAADLERRVEQHQITPDHAGLVARELVETTAGLVGQSAGTER</sequence>
<evidence type="ECO:0000313" key="4">
    <source>
        <dbReference type="Proteomes" id="UP000680206"/>
    </source>
</evidence>
<name>A0ABS3S032_9ACTN</name>
<evidence type="ECO:0000256" key="1">
    <source>
        <dbReference type="ARBA" id="ARBA00023125"/>
    </source>
</evidence>
<gene>
    <name evidence="3" type="ORF">J4709_32775</name>
</gene>
<dbReference type="Pfam" id="PF00440">
    <property type="entry name" value="TetR_N"/>
    <property type="match status" value="1"/>
</dbReference>
<keyword evidence="4" id="KW-1185">Reference proteome</keyword>
<reference evidence="3 4" key="1">
    <citation type="submission" date="2021-03" db="EMBL/GenBank/DDBJ databases">
        <title>Actinomadura violae sp. nov., isolated from lichen in Thailand.</title>
        <authorList>
            <person name="Kanchanasin P."/>
            <person name="Saeng-In P."/>
            <person name="Phongsopitanun W."/>
            <person name="Yuki M."/>
            <person name="Kudo T."/>
            <person name="Ohkuma M."/>
            <person name="Tanasupawat S."/>
        </authorList>
    </citation>
    <scope>NUCLEOTIDE SEQUENCE [LARGE SCALE GENOMIC DNA]</scope>
    <source>
        <strain evidence="3 4">LCR2-06</strain>
    </source>
</reference>